<dbReference type="InterPro" id="IPR007487">
    <property type="entry name" value="ABC_transpt-TYRBP-like"/>
</dbReference>
<name>A0A6G7PY68_9BACT</name>
<proteinExistence type="predicted"/>
<dbReference type="AlphaFoldDB" id="A0A6G7PY68"/>
<dbReference type="KEGG" id="tav:G4V39_09695"/>
<keyword evidence="2" id="KW-1185">Reference proteome</keyword>
<gene>
    <name evidence="1" type="ORF">G4V39_09695</name>
</gene>
<dbReference type="Pfam" id="PF04392">
    <property type="entry name" value="ABC_sub_bind"/>
    <property type="match status" value="1"/>
</dbReference>
<dbReference type="RefSeq" id="WP_166032744.1">
    <property type="nucleotide sequence ID" value="NZ_CP048877.1"/>
</dbReference>
<dbReference type="PANTHER" id="PTHR35271">
    <property type="entry name" value="ABC TRANSPORTER, SUBSTRATE-BINDING LIPOPROTEIN-RELATED"/>
    <property type="match status" value="1"/>
</dbReference>
<dbReference type="EMBL" id="CP048877">
    <property type="protein sequence ID" value="QIJ72527.1"/>
    <property type="molecule type" value="Genomic_DNA"/>
</dbReference>
<evidence type="ECO:0000313" key="1">
    <source>
        <dbReference type="EMBL" id="QIJ72527.1"/>
    </source>
</evidence>
<evidence type="ECO:0000313" key="2">
    <source>
        <dbReference type="Proteomes" id="UP000502179"/>
    </source>
</evidence>
<dbReference type="Proteomes" id="UP000502179">
    <property type="component" value="Chromosome"/>
</dbReference>
<dbReference type="PANTHER" id="PTHR35271:SF1">
    <property type="entry name" value="ABC TRANSPORTER, SUBSTRATE-BINDING LIPOPROTEIN"/>
    <property type="match status" value="1"/>
</dbReference>
<accession>A0A6G7PY68</accession>
<protein>
    <submittedName>
        <fullName evidence="1">Uncharacterized protein</fullName>
    </submittedName>
</protein>
<reference evidence="1 2" key="1">
    <citation type="submission" date="2020-02" db="EMBL/GenBank/DDBJ databases">
        <title>Genome analysis of Thermosulfuriphilus ammonigenes ST65T, an anaerobic thermophilic chemolithoautotrophic bacterium isolated from a deep-sea hydrothermal vent.</title>
        <authorList>
            <person name="Slobodkina G."/>
            <person name="Allioux M."/>
            <person name="Merkel A."/>
            <person name="Alain K."/>
            <person name="Jebbar M."/>
            <person name="Slobodkin A."/>
        </authorList>
    </citation>
    <scope>NUCLEOTIDE SEQUENCE [LARGE SCALE GENOMIC DNA]</scope>
    <source>
        <strain evidence="1 2">ST65</strain>
    </source>
</reference>
<organism evidence="1 2">
    <name type="scientific">Thermosulfuriphilus ammonigenes</name>
    <dbReference type="NCBI Taxonomy" id="1936021"/>
    <lineage>
        <taxon>Bacteria</taxon>
        <taxon>Pseudomonadati</taxon>
        <taxon>Thermodesulfobacteriota</taxon>
        <taxon>Thermodesulfobacteria</taxon>
        <taxon>Thermodesulfobacteriales</taxon>
        <taxon>Thermodesulfobacteriaceae</taxon>
        <taxon>Thermosulfuriphilus</taxon>
    </lineage>
</organism>
<sequence>MTIASKAVILGFWLLLLASNALGEKPAFVLVKTRSSTIYDQVEKHLVRQLEEQGIVQLDLEDPIALRQRILEEAPQVVITLGTRATKVVANLNIPQPVVFSTVLTGRESLRLSRAARERRLYGIELFFSPETLLFWIKKLFPRTRTIGLMCFERCPRVKALSQKAPDFDLKVVLVELKSPRELNQSLWTLAQQADLIVALPDYRLYNPATIPRIILFSIEHALPLVGISRNYAGAGAVLALDWDWQDLATQTAELSRRILAGDRPQKAIHPPRKARPIINIRTARLIGLHLPQKILNQSTIIE</sequence>
<dbReference type="Gene3D" id="3.40.50.2300">
    <property type="match status" value="2"/>
</dbReference>